<evidence type="ECO:0000256" key="3">
    <source>
        <dbReference type="ARBA" id="ARBA00022750"/>
    </source>
</evidence>
<accession>A0A9R1BEH0</accession>
<dbReference type="Pfam" id="PF14541">
    <property type="entry name" value="TAXi_C"/>
    <property type="match status" value="1"/>
</dbReference>
<dbReference type="EMBL" id="LT934122">
    <property type="protein sequence ID" value="VAI61666.1"/>
    <property type="molecule type" value="Genomic_DNA"/>
</dbReference>
<dbReference type="InterPro" id="IPR034161">
    <property type="entry name" value="Pepsin-like_plant"/>
</dbReference>
<dbReference type="InterPro" id="IPR021109">
    <property type="entry name" value="Peptidase_aspartic_dom_sf"/>
</dbReference>
<evidence type="ECO:0000259" key="6">
    <source>
        <dbReference type="PROSITE" id="PS51767"/>
    </source>
</evidence>
<sequence>MHDVQAQLLRPEPRVLRLLPVEHRQSRPLQQLPVRRRQRVREAAVRGRPRRHVYCPGIAGVLRRERFTFGTTTANIAFGCITETNNSVQMALDGASGLIGLGYGDLSLVTQLGATRFSYCLTRFFGGKVSSSTLFIGPSAGLSGDTPVTSVTYQNLGVPFSSFYYLLVSGMSVGRGWLNIPFPAMGVIVDSNFPFMSLVDVAYKELIQEVSRQLGGRLVASPVDWLELCVAGADVRRLAPPMVLHFQDGGEDLTIPAENMWAPMDRESTSCMMVINSATLEPPMNRTTIIGSYMQQDMHVLYDLENHQISFQKADCNTI</sequence>
<keyword evidence="4" id="KW-0378">Hydrolase</keyword>
<dbReference type="GO" id="GO:0006508">
    <property type="term" value="P:proteolysis"/>
    <property type="evidence" value="ECO:0007669"/>
    <property type="project" value="UniProtKB-KW"/>
</dbReference>
<organism evidence="7 8">
    <name type="scientific">Triticum turgidum subsp. durum</name>
    <name type="common">Durum wheat</name>
    <name type="synonym">Triticum durum</name>
    <dbReference type="NCBI Taxonomy" id="4567"/>
    <lineage>
        <taxon>Eukaryota</taxon>
        <taxon>Viridiplantae</taxon>
        <taxon>Streptophyta</taxon>
        <taxon>Embryophyta</taxon>
        <taxon>Tracheophyta</taxon>
        <taxon>Spermatophyta</taxon>
        <taxon>Magnoliopsida</taxon>
        <taxon>Liliopsida</taxon>
        <taxon>Poales</taxon>
        <taxon>Poaceae</taxon>
        <taxon>BOP clade</taxon>
        <taxon>Pooideae</taxon>
        <taxon>Triticodae</taxon>
        <taxon>Triticeae</taxon>
        <taxon>Triticinae</taxon>
        <taxon>Triticum</taxon>
    </lineage>
</organism>
<evidence type="ECO:0000256" key="4">
    <source>
        <dbReference type="ARBA" id="ARBA00022801"/>
    </source>
</evidence>
<keyword evidence="3" id="KW-0064">Aspartyl protease</keyword>
<gene>
    <name evidence="7" type="ORF">TRITD_6Bv1G198080</name>
</gene>
<dbReference type="InterPro" id="IPR033121">
    <property type="entry name" value="PEPTIDASE_A1"/>
</dbReference>
<reference evidence="7 8" key="1">
    <citation type="submission" date="2017-09" db="EMBL/GenBank/DDBJ databases">
        <authorList>
            <consortium name="International Durum Wheat Genome Sequencing Consortium (IDWGSC)"/>
            <person name="Milanesi L."/>
        </authorList>
    </citation>
    <scope>NUCLEOTIDE SEQUENCE [LARGE SCALE GENOMIC DNA]</scope>
    <source>
        <strain evidence="8">cv. Svevo</strain>
    </source>
</reference>
<name>A0A9R1BEH0_TRITD</name>
<evidence type="ECO:0000256" key="5">
    <source>
        <dbReference type="ARBA" id="ARBA00023180"/>
    </source>
</evidence>
<dbReference type="Gene3D" id="2.40.70.10">
    <property type="entry name" value="Acid Proteases"/>
    <property type="match status" value="2"/>
</dbReference>
<feature type="domain" description="Peptidase A1" evidence="6">
    <location>
        <begin position="1"/>
        <end position="312"/>
    </location>
</feature>
<dbReference type="AlphaFoldDB" id="A0A9R1BEH0"/>
<keyword evidence="2" id="KW-0645">Protease</keyword>
<dbReference type="OMA" id="DANEHCT"/>
<dbReference type="GO" id="GO:0004190">
    <property type="term" value="F:aspartic-type endopeptidase activity"/>
    <property type="evidence" value="ECO:0007669"/>
    <property type="project" value="UniProtKB-KW"/>
</dbReference>
<dbReference type="PANTHER" id="PTHR47967:SF83">
    <property type="entry name" value="OS05G0375700 PROTEIN"/>
    <property type="match status" value="1"/>
</dbReference>
<dbReference type="InterPro" id="IPR032861">
    <property type="entry name" value="TAXi_N"/>
</dbReference>
<comment type="similarity">
    <text evidence="1">Belongs to the peptidase A1 family.</text>
</comment>
<keyword evidence="8" id="KW-1185">Reference proteome</keyword>
<protein>
    <recommendedName>
        <fullName evidence="6">Peptidase A1 domain-containing protein</fullName>
    </recommendedName>
</protein>
<dbReference type="Gramene" id="TRITD6Bv1G198080.1">
    <property type="protein sequence ID" value="TRITD6Bv1G198080.1"/>
    <property type="gene ID" value="TRITD6Bv1G198080"/>
</dbReference>
<dbReference type="Proteomes" id="UP000324705">
    <property type="component" value="Chromosome 6B"/>
</dbReference>
<dbReference type="GO" id="GO:0005576">
    <property type="term" value="C:extracellular region"/>
    <property type="evidence" value="ECO:0007669"/>
    <property type="project" value="TreeGrafter"/>
</dbReference>
<keyword evidence="5" id="KW-0325">Glycoprotein</keyword>
<evidence type="ECO:0000313" key="8">
    <source>
        <dbReference type="Proteomes" id="UP000324705"/>
    </source>
</evidence>
<evidence type="ECO:0000313" key="7">
    <source>
        <dbReference type="EMBL" id="VAI61666.1"/>
    </source>
</evidence>
<dbReference type="SUPFAM" id="SSF50630">
    <property type="entry name" value="Acid proteases"/>
    <property type="match status" value="1"/>
</dbReference>
<dbReference type="PANTHER" id="PTHR47967">
    <property type="entry name" value="OS07G0603500 PROTEIN-RELATED"/>
    <property type="match status" value="1"/>
</dbReference>
<dbReference type="PROSITE" id="PS51767">
    <property type="entry name" value="PEPTIDASE_A1"/>
    <property type="match status" value="1"/>
</dbReference>
<dbReference type="InterPro" id="IPR051708">
    <property type="entry name" value="Plant_Aspart_Prot_A1"/>
</dbReference>
<dbReference type="CDD" id="cd05476">
    <property type="entry name" value="pepsin_A_like_plant"/>
    <property type="match status" value="1"/>
</dbReference>
<proteinExistence type="inferred from homology"/>
<dbReference type="InterPro" id="IPR032799">
    <property type="entry name" value="TAXi_C"/>
</dbReference>
<evidence type="ECO:0000256" key="1">
    <source>
        <dbReference type="ARBA" id="ARBA00007447"/>
    </source>
</evidence>
<dbReference type="Pfam" id="PF14543">
    <property type="entry name" value="TAXi_N"/>
    <property type="match status" value="1"/>
</dbReference>
<evidence type="ECO:0000256" key="2">
    <source>
        <dbReference type="ARBA" id="ARBA00022670"/>
    </source>
</evidence>